<protein>
    <submittedName>
        <fullName evidence="1">Uncharacterized protein</fullName>
    </submittedName>
</protein>
<name>A0AAV4UV05_CAEEX</name>
<dbReference type="AlphaFoldDB" id="A0AAV4UV05"/>
<accession>A0AAV4UV05</accession>
<gene>
    <name evidence="1" type="primary">AVEN_123461_1</name>
    <name evidence="1" type="ORF">CEXT_39371</name>
</gene>
<comment type="caution">
    <text evidence="1">The sequence shown here is derived from an EMBL/GenBank/DDBJ whole genome shotgun (WGS) entry which is preliminary data.</text>
</comment>
<dbReference type="EMBL" id="BPLR01013499">
    <property type="protein sequence ID" value="GIY61682.1"/>
    <property type="molecule type" value="Genomic_DNA"/>
</dbReference>
<dbReference type="Proteomes" id="UP001054945">
    <property type="component" value="Unassembled WGS sequence"/>
</dbReference>
<organism evidence="1 2">
    <name type="scientific">Caerostris extrusa</name>
    <name type="common">Bark spider</name>
    <name type="synonym">Caerostris bankana</name>
    <dbReference type="NCBI Taxonomy" id="172846"/>
    <lineage>
        <taxon>Eukaryota</taxon>
        <taxon>Metazoa</taxon>
        <taxon>Ecdysozoa</taxon>
        <taxon>Arthropoda</taxon>
        <taxon>Chelicerata</taxon>
        <taxon>Arachnida</taxon>
        <taxon>Araneae</taxon>
        <taxon>Araneomorphae</taxon>
        <taxon>Entelegynae</taxon>
        <taxon>Araneoidea</taxon>
        <taxon>Araneidae</taxon>
        <taxon>Caerostris</taxon>
    </lineage>
</organism>
<evidence type="ECO:0000313" key="2">
    <source>
        <dbReference type="Proteomes" id="UP001054945"/>
    </source>
</evidence>
<evidence type="ECO:0000313" key="1">
    <source>
        <dbReference type="EMBL" id="GIY61682.1"/>
    </source>
</evidence>
<sequence>MARGDLLRHLMENSPPTDSNGRTMSSLLRIVEYLIFSSFQWACSPRDGFCRAVALLNDSKSLKDYPRMAFKALW</sequence>
<keyword evidence="2" id="KW-1185">Reference proteome</keyword>
<reference evidence="1 2" key="1">
    <citation type="submission" date="2021-06" db="EMBL/GenBank/DDBJ databases">
        <title>Caerostris extrusa draft genome.</title>
        <authorList>
            <person name="Kono N."/>
            <person name="Arakawa K."/>
        </authorList>
    </citation>
    <scope>NUCLEOTIDE SEQUENCE [LARGE SCALE GENOMIC DNA]</scope>
</reference>
<proteinExistence type="predicted"/>